<organism evidence="2">
    <name type="scientific">marine sediment metagenome</name>
    <dbReference type="NCBI Taxonomy" id="412755"/>
    <lineage>
        <taxon>unclassified sequences</taxon>
        <taxon>metagenomes</taxon>
        <taxon>ecological metagenomes</taxon>
    </lineage>
</organism>
<sequence length="181" mass="20073">MQNKKGQITLLLFFFVAAALTIMLILGITAWTAKIVDDELRSFDFEIGNISWNETYNQSTGRVLKAASTTSPQMISVGLLIGMILIMMFIGYHSDIKNKLWIMLDVGVMIIVEIFAGIIASSFTSLMNITPELLDVYSTTLSAGSKFVLNLPVIVPIVGVIIMIVTHIVSRIKRREDVAKF</sequence>
<evidence type="ECO:0000313" key="2">
    <source>
        <dbReference type="EMBL" id="KKM22017.1"/>
    </source>
</evidence>
<keyword evidence="1" id="KW-0812">Transmembrane</keyword>
<dbReference type="EMBL" id="LAZR01013425">
    <property type="protein sequence ID" value="KKM22017.1"/>
    <property type="molecule type" value="Genomic_DNA"/>
</dbReference>
<feature type="transmembrane region" description="Helical" evidence="1">
    <location>
        <begin position="147"/>
        <end position="170"/>
    </location>
</feature>
<reference evidence="2" key="1">
    <citation type="journal article" date="2015" name="Nature">
        <title>Complex archaea that bridge the gap between prokaryotes and eukaryotes.</title>
        <authorList>
            <person name="Spang A."/>
            <person name="Saw J.H."/>
            <person name="Jorgensen S.L."/>
            <person name="Zaremba-Niedzwiedzka K."/>
            <person name="Martijn J."/>
            <person name="Lind A.E."/>
            <person name="van Eijk R."/>
            <person name="Schleper C."/>
            <person name="Guy L."/>
            <person name="Ettema T.J."/>
        </authorList>
    </citation>
    <scope>NUCLEOTIDE SEQUENCE</scope>
</reference>
<protein>
    <submittedName>
        <fullName evidence="2">Uncharacterized protein</fullName>
    </submittedName>
</protein>
<feature type="transmembrane region" description="Helical" evidence="1">
    <location>
        <begin position="104"/>
        <end position="127"/>
    </location>
</feature>
<evidence type="ECO:0000256" key="1">
    <source>
        <dbReference type="SAM" id="Phobius"/>
    </source>
</evidence>
<keyword evidence="1" id="KW-1133">Transmembrane helix</keyword>
<keyword evidence="1" id="KW-0472">Membrane</keyword>
<gene>
    <name evidence="2" type="ORF">LCGC14_1629610</name>
</gene>
<feature type="transmembrane region" description="Helical" evidence="1">
    <location>
        <begin position="12"/>
        <end position="33"/>
    </location>
</feature>
<dbReference type="AlphaFoldDB" id="A0A0F9I3F2"/>
<feature type="transmembrane region" description="Helical" evidence="1">
    <location>
        <begin position="74"/>
        <end position="92"/>
    </location>
</feature>
<accession>A0A0F9I3F2</accession>
<proteinExistence type="predicted"/>
<name>A0A0F9I3F2_9ZZZZ</name>
<comment type="caution">
    <text evidence="2">The sequence shown here is derived from an EMBL/GenBank/DDBJ whole genome shotgun (WGS) entry which is preliminary data.</text>
</comment>